<proteinExistence type="predicted"/>
<evidence type="ECO:0000313" key="3">
    <source>
        <dbReference type="Proteomes" id="UP000075901"/>
    </source>
</evidence>
<feature type="compositionally biased region" description="Low complexity" evidence="1">
    <location>
        <begin position="198"/>
        <end position="209"/>
    </location>
</feature>
<reference evidence="3" key="1">
    <citation type="submission" date="2013-09" db="EMBL/GenBank/DDBJ databases">
        <title>The Genome Sequence of Anopheles maculatus species B.</title>
        <authorList>
            <consortium name="The Broad Institute Genomics Platform"/>
            <person name="Neafsey D.E."/>
            <person name="Besansky N."/>
            <person name="Howell P."/>
            <person name="Walton C."/>
            <person name="Young S.K."/>
            <person name="Zeng Q."/>
            <person name="Gargeya S."/>
            <person name="Fitzgerald M."/>
            <person name="Haas B."/>
            <person name="Abouelleil A."/>
            <person name="Allen A.W."/>
            <person name="Alvarado L."/>
            <person name="Arachchi H.M."/>
            <person name="Berlin A.M."/>
            <person name="Chapman S.B."/>
            <person name="Gainer-Dewar J."/>
            <person name="Goldberg J."/>
            <person name="Griggs A."/>
            <person name="Gujja S."/>
            <person name="Hansen M."/>
            <person name="Howarth C."/>
            <person name="Imamovic A."/>
            <person name="Ireland A."/>
            <person name="Larimer J."/>
            <person name="McCowan C."/>
            <person name="Murphy C."/>
            <person name="Pearson M."/>
            <person name="Poon T.W."/>
            <person name="Priest M."/>
            <person name="Roberts A."/>
            <person name="Saif S."/>
            <person name="Shea T."/>
            <person name="Sisk P."/>
            <person name="Sykes S."/>
            <person name="Wortman J."/>
            <person name="Nusbaum C."/>
            <person name="Birren B."/>
        </authorList>
    </citation>
    <scope>NUCLEOTIDE SEQUENCE [LARGE SCALE GENOMIC DNA]</scope>
    <source>
        <strain evidence="3">maculatus3</strain>
    </source>
</reference>
<feature type="compositionally biased region" description="Low complexity" evidence="1">
    <location>
        <begin position="32"/>
        <end position="45"/>
    </location>
</feature>
<organism evidence="2 3">
    <name type="scientific">Anopheles maculatus</name>
    <dbReference type="NCBI Taxonomy" id="74869"/>
    <lineage>
        <taxon>Eukaryota</taxon>
        <taxon>Metazoa</taxon>
        <taxon>Ecdysozoa</taxon>
        <taxon>Arthropoda</taxon>
        <taxon>Hexapoda</taxon>
        <taxon>Insecta</taxon>
        <taxon>Pterygota</taxon>
        <taxon>Neoptera</taxon>
        <taxon>Endopterygota</taxon>
        <taxon>Diptera</taxon>
        <taxon>Nematocera</taxon>
        <taxon>Culicoidea</taxon>
        <taxon>Culicidae</taxon>
        <taxon>Anophelinae</taxon>
        <taxon>Anopheles</taxon>
        <taxon>Anopheles maculatus group</taxon>
    </lineage>
</organism>
<feature type="compositionally biased region" description="Polar residues" evidence="1">
    <location>
        <begin position="178"/>
        <end position="188"/>
    </location>
</feature>
<dbReference type="AlphaFoldDB" id="A0A182T4N1"/>
<feature type="compositionally biased region" description="Polar residues" evidence="1">
    <location>
        <begin position="138"/>
        <end position="152"/>
    </location>
</feature>
<dbReference type="VEuPathDB" id="VectorBase:AMAM019549"/>
<feature type="compositionally biased region" description="Low complexity" evidence="1">
    <location>
        <begin position="70"/>
        <end position="122"/>
    </location>
</feature>
<protein>
    <submittedName>
        <fullName evidence="2">Uncharacterized protein</fullName>
    </submittedName>
</protein>
<name>A0A182T4N1_9DIPT</name>
<dbReference type="Proteomes" id="UP000075901">
    <property type="component" value="Unassembled WGS sequence"/>
</dbReference>
<evidence type="ECO:0000313" key="2">
    <source>
        <dbReference type="EnsemblMetazoa" id="AMAM019549-PA"/>
    </source>
</evidence>
<feature type="compositionally biased region" description="Polar residues" evidence="1">
    <location>
        <begin position="48"/>
        <end position="69"/>
    </location>
</feature>
<reference evidence="2" key="2">
    <citation type="submission" date="2020-05" db="UniProtKB">
        <authorList>
            <consortium name="EnsemblMetazoa"/>
        </authorList>
    </citation>
    <scope>IDENTIFICATION</scope>
    <source>
        <strain evidence="2">maculatus3</strain>
    </source>
</reference>
<dbReference type="EnsemblMetazoa" id="AMAM019549-RA">
    <property type="protein sequence ID" value="AMAM019549-PA"/>
    <property type="gene ID" value="AMAM019549"/>
</dbReference>
<keyword evidence="3" id="KW-1185">Reference proteome</keyword>
<feature type="region of interest" description="Disordered" evidence="1">
    <location>
        <begin position="382"/>
        <end position="448"/>
    </location>
</feature>
<accession>A0A182T4N1</accession>
<feature type="region of interest" description="Disordered" evidence="1">
    <location>
        <begin position="1"/>
        <end position="222"/>
    </location>
</feature>
<feature type="region of interest" description="Disordered" evidence="1">
    <location>
        <begin position="275"/>
        <end position="368"/>
    </location>
</feature>
<feature type="compositionally biased region" description="Gly residues" evidence="1">
    <location>
        <begin position="391"/>
        <end position="401"/>
    </location>
</feature>
<evidence type="ECO:0000256" key="1">
    <source>
        <dbReference type="SAM" id="MobiDB-lite"/>
    </source>
</evidence>
<sequence>MVLRAWGQSQYNDMASREKKARSVTADSPTPSLGSANSGSNSNISVLAPTTPSGNTATTSGNDSAPTTPTSTRKGAATGAGTANSTSAVSGNASGSGSSSTSISTTRGSLSRLKSKQQLLQQNATGGDETGAVEDTGTVDTIVTTPSRTTRGGASREDSAGRDSPATFASSKDKDDTGTSALSVNASKDVTKSPAIGARRATAKTSSSAPVASKANVRKNRVVSLKRTTLLKRKGKKIIGKPMLGRKVVARRQLVAAAKSTGTRGAPVVVVKKEVVSPSTASSSKEKEEDLLSTPSLRNGKPRNSDSPVAKRKSAAVLKQDSKSLDSLTGGGSSAIKMERRRSGSVSKCSDMTDDGDGTGGAEMKRELFDYESRSKMLDKMAEAFNERKAGGGASPVVGGGSKEDKGQTSGGTLRRSMRQRKSTAREKEDFLSPRGKAGSSMDIKIEPAESFESLSVDGDGETVMAVASVAAPLTIDTTETEVSIGTEQLHSDGAA</sequence>